<accession>A0ABW2QPU6</accession>
<keyword evidence="7" id="KW-1185">Reference proteome</keyword>
<evidence type="ECO:0000313" key="6">
    <source>
        <dbReference type="EMBL" id="MFC7411121.1"/>
    </source>
</evidence>
<dbReference type="InterPro" id="IPR000847">
    <property type="entry name" value="LysR_HTH_N"/>
</dbReference>
<dbReference type="Proteomes" id="UP001596501">
    <property type="component" value="Unassembled WGS sequence"/>
</dbReference>
<dbReference type="SUPFAM" id="SSF53850">
    <property type="entry name" value="Periplasmic binding protein-like II"/>
    <property type="match status" value="1"/>
</dbReference>
<keyword evidence="3" id="KW-0238">DNA-binding</keyword>
<comment type="caution">
    <text evidence="6">The sequence shown here is derived from an EMBL/GenBank/DDBJ whole genome shotgun (WGS) entry which is preliminary data.</text>
</comment>
<organism evidence="6 7">
    <name type="scientific">Hydrogenophaga atypica</name>
    <dbReference type="NCBI Taxonomy" id="249409"/>
    <lineage>
        <taxon>Bacteria</taxon>
        <taxon>Pseudomonadati</taxon>
        <taxon>Pseudomonadota</taxon>
        <taxon>Betaproteobacteria</taxon>
        <taxon>Burkholderiales</taxon>
        <taxon>Comamonadaceae</taxon>
        <taxon>Hydrogenophaga</taxon>
    </lineage>
</organism>
<dbReference type="PROSITE" id="PS50931">
    <property type="entry name" value="HTH_LYSR"/>
    <property type="match status" value="1"/>
</dbReference>
<evidence type="ECO:0000313" key="7">
    <source>
        <dbReference type="Proteomes" id="UP001596501"/>
    </source>
</evidence>
<sequence>MNGIEHGLRALTLRHLRCLVTLAEERHFGRAAERLAITQPALSNAMRQMERLVGTPLLARETPRFELTPAGAELLRRAQYLVHTVDLALEDMAQILASGQALLRLGVVPSAAALVAEALQAHPPVASGELKVDLLDLPSSALLEELRQGRIDLAVVALTDPPDGLTVTELFEDPLVLVLPRSHALAEGAEVAWRQLRHERLVLFASGSVSELAGPASAQFARIEREPMRVQHSETLYGCVRSGLALGLMPRLYTTHLADPTLVVRPLVRPAIERRVALLQRPGPQRSEAAERFAQHLRERLSGGRRG</sequence>
<reference evidence="7" key="1">
    <citation type="journal article" date="2019" name="Int. J. Syst. Evol. Microbiol.">
        <title>The Global Catalogue of Microorganisms (GCM) 10K type strain sequencing project: providing services to taxonomists for standard genome sequencing and annotation.</title>
        <authorList>
            <consortium name="The Broad Institute Genomics Platform"/>
            <consortium name="The Broad Institute Genome Sequencing Center for Infectious Disease"/>
            <person name="Wu L."/>
            <person name="Ma J."/>
        </authorList>
    </citation>
    <scope>NUCLEOTIDE SEQUENCE [LARGE SCALE GENOMIC DNA]</scope>
    <source>
        <strain evidence="7">CGMCC 1.12371</strain>
    </source>
</reference>
<evidence type="ECO:0000256" key="1">
    <source>
        <dbReference type="ARBA" id="ARBA00009437"/>
    </source>
</evidence>
<comment type="similarity">
    <text evidence="1">Belongs to the LysR transcriptional regulatory family.</text>
</comment>
<dbReference type="Gene3D" id="1.10.10.10">
    <property type="entry name" value="Winged helix-like DNA-binding domain superfamily/Winged helix DNA-binding domain"/>
    <property type="match status" value="1"/>
</dbReference>
<dbReference type="RefSeq" id="WP_382227038.1">
    <property type="nucleotide sequence ID" value="NZ_JBHTCA010000024.1"/>
</dbReference>
<evidence type="ECO:0000259" key="5">
    <source>
        <dbReference type="PROSITE" id="PS50931"/>
    </source>
</evidence>
<gene>
    <name evidence="6" type="ORF">ACFQPB_19845</name>
</gene>
<dbReference type="Pfam" id="PF03466">
    <property type="entry name" value="LysR_substrate"/>
    <property type="match status" value="1"/>
</dbReference>
<evidence type="ECO:0000256" key="2">
    <source>
        <dbReference type="ARBA" id="ARBA00023015"/>
    </source>
</evidence>
<name>A0ABW2QPU6_9BURK</name>
<dbReference type="CDD" id="cd05466">
    <property type="entry name" value="PBP2_LTTR_substrate"/>
    <property type="match status" value="1"/>
</dbReference>
<protein>
    <submittedName>
        <fullName evidence="6">LysR family transcriptional regulator</fullName>
    </submittedName>
</protein>
<proteinExistence type="inferred from homology"/>
<dbReference type="InterPro" id="IPR036388">
    <property type="entry name" value="WH-like_DNA-bd_sf"/>
</dbReference>
<dbReference type="PRINTS" id="PR00039">
    <property type="entry name" value="HTHLYSR"/>
</dbReference>
<dbReference type="Pfam" id="PF00126">
    <property type="entry name" value="HTH_1"/>
    <property type="match status" value="1"/>
</dbReference>
<feature type="domain" description="HTH lysR-type" evidence="5">
    <location>
        <begin position="11"/>
        <end position="68"/>
    </location>
</feature>
<dbReference type="PANTHER" id="PTHR30346:SF28">
    <property type="entry name" value="HTH-TYPE TRANSCRIPTIONAL REGULATOR CYNR"/>
    <property type="match status" value="1"/>
</dbReference>
<dbReference type="InterPro" id="IPR036390">
    <property type="entry name" value="WH_DNA-bd_sf"/>
</dbReference>
<dbReference type="InterPro" id="IPR005119">
    <property type="entry name" value="LysR_subst-bd"/>
</dbReference>
<dbReference type="SUPFAM" id="SSF46785">
    <property type="entry name" value="Winged helix' DNA-binding domain"/>
    <property type="match status" value="1"/>
</dbReference>
<keyword evidence="2" id="KW-0805">Transcription regulation</keyword>
<dbReference type="Gene3D" id="3.40.190.10">
    <property type="entry name" value="Periplasmic binding protein-like II"/>
    <property type="match status" value="2"/>
</dbReference>
<evidence type="ECO:0000256" key="4">
    <source>
        <dbReference type="ARBA" id="ARBA00023163"/>
    </source>
</evidence>
<dbReference type="EMBL" id="JBHTCA010000024">
    <property type="protein sequence ID" value="MFC7411121.1"/>
    <property type="molecule type" value="Genomic_DNA"/>
</dbReference>
<keyword evidence="4" id="KW-0804">Transcription</keyword>
<evidence type="ECO:0000256" key="3">
    <source>
        <dbReference type="ARBA" id="ARBA00023125"/>
    </source>
</evidence>
<dbReference type="PANTHER" id="PTHR30346">
    <property type="entry name" value="TRANSCRIPTIONAL DUAL REGULATOR HCAR-RELATED"/>
    <property type="match status" value="1"/>
</dbReference>